<accession>A0A1I7WYB5</accession>
<evidence type="ECO:0000313" key="1">
    <source>
        <dbReference type="Proteomes" id="UP000095283"/>
    </source>
</evidence>
<name>A0A1I7WYB5_HETBA</name>
<organism evidence="1 2">
    <name type="scientific">Heterorhabditis bacteriophora</name>
    <name type="common">Entomopathogenic nematode worm</name>
    <dbReference type="NCBI Taxonomy" id="37862"/>
    <lineage>
        <taxon>Eukaryota</taxon>
        <taxon>Metazoa</taxon>
        <taxon>Ecdysozoa</taxon>
        <taxon>Nematoda</taxon>
        <taxon>Chromadorea</taxon>
        <taxon>Rhabditida</taxon>
        <taxon>Rhabditina</taxon>
        <taxon>Rhabditomorpha</taxon>
        <taxon>Strongyloidea</taxon>
        <taxon>Heterorhabditidae</taxon>
        <taxon>Heterorhabditis</taxon>
    </lineage>
</organism>
<sequence>MSQLGNSGTKRKRTYHIDESDDDEITVICEKQVSRSSTSWDNGGSQTFAPYYTRTTIPTYSGRREKRELKKKSKTVAVRAICKDLGIDIVEWECDSEYEVVQFGADTVVKEVNEMTSF</sequence>
<dbReference type="WBParaSite" id="Hba_10109">
    <property type="protein sequence ID" value="Hba_10109"/>
    <property type="gene ID" value="Hba_10109"/>
</dbReference>
<keyword evidence="1" id="KW-1185">Reference proteome</keyword>
<protein>
    <submittedName>
        <fullName evidence="2">Uncharacterized protein</fullName>
    </submittedName>
</protein>
<reference evidence="2" key="1">
    <citation type="submission" date="2016-11" db="UniProtKB">
        <authorList>
            <consortium name="WormBaseParasite"/>
        </authorList>
    </citation>
    <scope>IDENTIFICATION</scope>
</reference>
<proteinExistence type="predicted"/>
<dbReference type="Proteomes" id="UP000095283">
    <property type="component" value="Unplaced"/>
</dbReference>
<evidence type="ECO:0000313" key="2">
    <source>
        <dbReference type="WBParaSite" id="Hba_10109"/>
    </source>
</evidence>
<dbReference type="AlphaFoldDB" id="A0A1I7WYB5"/>